<dbReference type="Pfam" id="PF01497">
    <property type="entry name" value="Peripla_BP_2"/>
    <property type="match status" value="1"/>
</dbReference>
<dbReference type="PROSITE" id="PS50983">
    <property type="entry name" value="FE_B12_PBP"/>
    <property type="match status" value="1"/>
</dbReference>
<keyword evidence="3" id="KW-0813">Transport</keyword>
<sequence length="323" mass="33534">MALVAGTAACGSDDDLLRTPDGSVISTTTTRFAEVNIVNPGRDYSRTCLAPTPVDAGKTDAKRIVVTDPALLDALCALGLAPQVRAIAAPSGSVPEYLGPDLAAVPAIGDTPTADQVTAAKPDLVLSTPETAARADAMRSTGALGSARVASVDVDGDWQKAFLAVAAATGRSAAGKVRIDEFVAEATRVGRVMDAAHSQVSLVRFTPDDTLIEGTSSFGAQIMAIVGVARPAAQRTPETVVQTDANFTDADADLILVSYQGDGGRDRGEDVLLSDQWLDMGAPTWKRVKSVDDSIWHTDPGLASAWLVLNDLKDCLNSSSAEN</sequence>
<evidence type="ECO:0000313" key="6">
    <source>
        <dbReference type="EMBL" id="GAC79636.1"/>
    </source>
</evidence>
<keyword evidence="4" id="KW-0732">Signal</keyword>
<dbReference type="SUPFAM" id="SSF53807">
    <property type="entry name" value="Helical backbone' metal receptor"/>
    <property type="match status" value="1"/>
</dbReference>
<evidence type="ECO:0000256" key="3">
    <source>
        <dbReference type="ARBA" id="ARBA00022448"/>
    </source>
</evidence>
<evidence type="ECO:0000256" key="4">
    <source>
        <dbReference type="ARBA" id="ARBA00022729"/>
    </source>
</evidence>
<comment type="subcellular location">
    <subcellularLocation>
        <location evidence="1">Cell envelope</location>
    </subcellularLocation>
</comment>
<dbReference type="STRING" id="410332.SAMN04488550_3170"/>
<accession>M3TDY4</accession>
<comment type="similarity">
    <text evidence="2">Belongs to the bacterial solute-binding protein 8 family.</text>
</comment>
<reference evidence="6 7" key="1">
    <citation type="submission" date="2013-02" db="EMBL/GenBank/DDBJ databases">
        <title>Whole genome shotgun sequence of Gordonia malaquae NBRC 108250.</title>
        <authorList>
            <person name="Yoshida I."/>
            <person name="Hosoyama A."/>
            <person name="Tsuchikane K."/>
            <person name="Ando Y."/>
            <person name="Baba S."/>
            <person name="Ohji S."/>
            <person name="Hamada M."/>
            <person name="Tamura T."/>
            <person name="Yamazoe A."/>
            <person name="Yamazaki S."/>
            <person name="Fujita N."/>
        </authorList>
    </citation>
    <scope>NUCLEOTIDE SEQUENCE [LARGE SCALE GENOMIC DNA]</scope>
    <source>
        <strain evidence="6 7">NBRC 108250</strain>
    </source>
</reference>
<dbReference type="EMBL" id="BAOP01000011">
    <property type="protein sequence ID" value="GAC79636.1"/>
    <property type="molecule type" value="Genomic_DNA"/>
</dbReference>
<dbReference type="Proteomes" id="UP000035009">
    <property type="component" value="Unassembled WGS sequence"/>
</dbReference>
<dbReference type="GO" id="GO:0030288">
    <property type="term" value="C:outer membrane-bounded periplasmic space"/>
    <property type="evidence" value="ECO:0007669"/>
    <property type="project" value="TreeGrafter"/>
</dbReference>
<keyword evidence="7" id="KW-1185">Reference proteome</keyword>
<dbReference type="GO" id="GO:1901678">
    <property type="term" value="P:iron coordination entity transport"/>
    <property type="evidence" value="ECO:0007669"/>
    <property type="project" value="UniProtKB-ARBA"/>
</dbReference>
<evidence type="ECO:0000256" key="1">
    <source>
        <dbReference type="ARBA" id="ARBA00004196"/>
    </source>
</evidence>
<dbReference type="InterPro" id="IPR051313">
    <property type="entry name" value="Bact_iron-sidero_bind"/>
</dbReference>
<name>M3TDY4_GORML</name>
<dbReference type="Gene3D" id="3.40.50.1980">
    <property type="entry name" value="Nitrogenase molybdenum iron protein domain"/>
    <property type="match status" value="2"/>
</dbReference>
<dbReference type="PANTHER" id="PTHR30532">
    <property type="entry name" value="IRON III DICITRATE-BINDING PERIPLASMIC PROTEIN"/>
    <property type="match status" value="1"/>
</dbReference>
<evidence type="ECO:0000313" key="7">
    <source>
        <dbReference type="Proteomes" id="UP000035009"/>
    </source>
</evidence>
<evidence type="ECO:0000259" key="5">
    <source>
        <dbReference type="PROSITE" id="PS50983"/>
    </source>
</evidence>
<dbReference type="InterPro" id="IPR002491">
    <property type="entry name" value="ABC_transptr_periplasmic_BD"/>
</dbReference>
<dbReference type="PANTHER" id="PTHR30532:SF25">
    <property type="entry name" value="IRON(III) DICITRATE-BINDING PERIPLASMIC PROTEIN"/>
    <property type="match status" value="1"/>
</dbReference>
<protein>
    <submittedName>
        <fullName evidence="6">Putative ABC transporter substrate-binding protein</fullName>
    </submittedName>
</protein>
<evidence type="ECO:0000256" key="2">
    <source>
        <dbReference type="ARBA" id="ARBA00008814"/>
    </source>
</evidence>
<gene>
    <name evidence="6" type="ORF">GM1_011_00640</name>
</gene>
<organism evidence="6 7">
    <name type="scientific">Gordonia malaquae NBRC 108250</name>
    <dbReference type="NCBI Taxonomy" id="1223542"/>
    <lineage>
        <taxon>Bacteria</taxon>
        <taxon>Bacillati</taxon>
        <taxon>Actinomycetota</taxon>
        <taxon>Actinomycetes</taxon>
        <taxon>Mycobacteriales</taxon>
        <taxon>Gordoniaceae</taxon>
        <taxon>Gordonia</taxon>
    </lineage>
</organism>
<feature type="domain" description="Fe/B12 periplasmic-binding" evidence="5">
    <location>
        <begin position="63"/>
        <end position="320"/>
    </location>
</feature>
<dbReference type="AlphaFoldDB" id="M3TDY4"/>
<comment type="caution">
    <text evidence="6">The sequence shown here is derived from an EMBL/GenBank/DDBJ whole genome shotgun (WGS) entry which is preliminary data.</text>
</comment>
<proteinExistence type="inferred from homology"/>
<dbReference type="eggNOG" id="COG0614">
    <property type="taxonomic scope" value="Bacteria"/>
</dbReference>